<reference evidence="1 2" key="1">
    <citation type="journal article" date="2013" name="Curr. Biol.">
        <title>The Genome of the Foraminiferan Reticulomyxa filosa.</title>
        <authorList>
            <person name="Glockner G."/>
            <person name="Hulsmann N."/>
            <person name="Schleicher M."/>
            <person name="Noegel A.A."/>
            <person name="Eichinger L."/>
            <person name="Gallinger C."/>
            <person name="Pawlowski J."/>
            <person name="Sierra R."/>
            <person name="Euteneuer U."/>
            <person name="Pillet L."/>
            <person name="Moustafa A."/>
            <person name="Platzer M."/>
            <person name="Groth M."/>
            <person name="Szafranski K."/>
            <person name="Schliwa M."/>
        </authorList>
    </citation>
    <scope>NUCLEOTIDE SEQUENCE [LARGE SCALE GENOMIC DNA]</scope>
</reference>
<name>X6PFC8_RETFI</name>
<keyword evidence="2" id="KW-1185">Reference proteome</keyword>
<gene>
    <name evidence="1" type="ORF">RFI_00244</name>
</gene>
<dbReference type="AlphaFoldDB" id="X6PFC8"/>
<evidence type="ECO:0000313" key="2">
    <source>
        <dbReference type="Proteomes" id="UP000023152"/>
    </source>
</evidence>
<protein>
    <submittedName>
        <fullName evidence="1">Uncharacterized protein</fullName>
    </submittedName>
</protein>
<evidence type="ECO:0000313" key="1">
    <source>
        <dbReference type="EMBL" id="ETO36818.1"/>
    </source>
</evidence>
<proteinExistence type="predicted"/>
<organism evidence="1 2">
    <name type="scientific">Reticulomyxa filosa</name>
    <dbReference type="NCBI Taxonomy" id="46433"/>
    <lineage>
        <taxon>Eukaryota</taxon>
        <taxon>Sar</taxon>
        <taxon>Rhizaria</taxon>
        <taxon>Retaria</taxon>
        <taxon>Foraminifera</taxon>
        <taxon>Monothalamids</taxon>
        <taxon>Reticulomyxidae</taxon>
        <taxon>Reticulomyxa</taxon>
    </lineage>
</organism>
<accession>X6PFC8</accession>
<dbReference type="EMBL" id="ASPP01000252">
    <property type="protein sequence ID" value="ETO36818.1"/>
    <property type="molecule type" value="Genomic_DNA"/>
</dbReference>
<dbReference type="Proteomes" id="UP000023152">
    <property type="component" value="Unassembled WGS sequence"/>
</dbReference>
<comment type="caution">
    <text evidence="1">The sequence shown here is derived from an EMBL/GenBank/DDBJ whole genome shotgun (WGS) entry which is preliminary data.</text>
</comment>
<sequence>MSDSKFKTKEVVVKGICPEEDITDIQSELENEGHEIRTVYRSKKSQAVIHIHYKIKPKYQNVVDEKQHKNENTAIKLDRLTFQESFTKHNDIQIKTSPKCSTVSSSSHQINQNDKISSDVDLFDCVIIAICIGGIFGIECESVSISFIDASTG</sequence>